<dbReference type="ExpressionAtlas" id="A0A5K4EB16">
    <property type="expression patterns" value="baseline"/>
</dbReference>
<dbReference type="Pfam" id="PF25036">
    <property type="entry name" value="VPS13_VAB"/>
    <property type="match status" value="2"/>
</dbReference>
<evidence type="ECO:0000256" key="4">
    <source>
        <dbReference type="SAM" id="MobiDB-lite"/>
    </source>
</evidence>
<dbReference type="InterPro" id="IPR056747">
    <property type="entry name" value="VPS13-like_M"/>
</dbReference>
<name>A0A5K4EB16_SCHMA</name>
<feature type="compositionally biased region" description="Basic and acidic residues" evidence="4">
    <location>
        <begin position="970"/>
        <end position="982"/>
    </location>
</feature>
<feature type="region of interest" description="Disordered" evidence="4">
    <location>
        <begin position="2679"/>
        <end position="2700"/>
    </location>
</feature>
<keyword evidence="2" id="KW-0813">Transport</keyword>
<comment type="similarity">
    <text evidence="1">Belongs to the VPS13 family.</text>
</comment>
<evidence type="ECO:0000256" key="1">
    <source>
        <dbReference type="ARBA" id="ARBA00006545"/>
    </source>
</evidence>
<feature type="region of interest" description="Disordered" evidence="4">
    <location>
        <begin position="1537"/>
        <end position="1562"/>
    </location>
</feature>
<evidence type="ECO:0000259" key="8">
    <source>
        <dbReference type="Pfam" id="PF25037"/>
    </source>
</evidence>
<feature type="region of interest" description="Disordered" evidence="4">
    <location>
        <begin position="939"/>
        <end position="982"/>
    </location>
</feature>
<evidence type="ECO:0000259" key="6">
    <source>
        <dbReference type="Pfam" id="PF25033"/>
    </source>
</evidence>
<evidence type="ECO:0000313" key="10">
    <source>
        <dbReference type="WBParaSite" id="Smp_021170.3"/>
    </source>
</evidence>
<feature type="region of interest" description="Disordered" evidence="4">
    <location>
        <begin position="1725"/>
        <end position="1756"/>
    </location>
</feature>
<evidence type="ECO:0000256" key="2">
    <source>
        <dbReference type="ARBA" id="ARBA00022448"/>
    </source>
</evidence>
<dbReference type="GO" id="GO:0006623">
    <property type="term" value="P:protein targeting to vacuole"/>
    <property type="evidence" value="ECO:0007669"/>
    <property type="project" value="TreeGrafter"/>
</dbReference>
<dbReference type="InParanoid" id="A0A5K4EB16"/>
<feature type="domain" description="Intermembrane lipid transfer protein VPS13-like C-terminal" evidence="8">
    <location>
        <begin position="3592"/>
        <end position="3693"/>
    </location>
</feature>
<keyword evidence="9" id="KW-1185">Reference proteome</keyword>
<dbReference type="Pfam" id="PF25037">
    <property type="entry name" value="VPS13_C"/>
    <property type="match status" value="1"/>
</dbReference>
<feature type="compositionally biased region" description="Polar residues" evidence="4">
    <location>
        <begin position="1725"/>
        <end position="1739"/>
    </location>
</feature>
<dbReference type="FunCoup" id="A0A5K4EB16">
    <property type="interactions" value="1314"/>
</dbReference>
<feature type="compositionally biased region" description="Low complexity" evidence="4">
    <location>
        <begin position="2459"/>
        <end position="2472"/>
    </location>
</feature>
<dbReference type="InterPro" id="IPR026854">
    <property type="entry name" value="VPS13_N"/>
</dbReference>
<accession>A0A5K4EB16</accession>
<feature type="domain" description="Vacuolar protein sorting-associated protein 13 VPS13 adaptor binding" evidence="7">
    <location>
        <begin position="2790"/>
        <end position="3004"/>
    </location>
</feature>
<dbReference type="Pfam" id="PF25033">
    <property type="entry name" value="VPS13_M"/>
    <property type="match status" value="1"/>
</dbReference>
<feature type="region of interest" description="Disordered" evidence="4">
    <location>
        <begin position="736"/>
        <end position="755"/>
    </location>
</feature>
<feature type="domain" description="Vacuolar protein sorting-associated protein 13 VPS13 adaptor binding" evidence="7">
    <location>
        <begin position="2497"/>
        <end position="2635"/>
    </location>
</feature>
<feature type="domain" description="VPS13-like middle region" evidence="6">
    <location>
        <begin position="1253"/>
        <end position="2110"/>
    </location>
</feature>
<protein>
    <submittedName>
        <fullName evidence="10">VPS13C protein, putative</fullName>
    </submittedName>
</protein>
<feature type="region of interest" description="Disordered" evidence="4">
    <location>
        <begin position="2455"/>
        <end position="2476"/>
    </location>
</feature>
<evidence type="ECO:0000259" key="7">
    <source>
        <dbReference type="Pfam" id="PF25036"/>
    </source>
</evidence>
<dbReference type="InterPro" id="IPR056748">
    <property type="entry name" value="VPS13-like_C"/>
</dbReference>
<dbReference type="GO" id="GO:0045053">
    <property type="term" value="P:protein retention in Golgi apparatus"/>
    <property type="evidence" value="ECO:0007669"/>
    <property type="project" value="TreeGrafter"/>
</dbReference>
<dbReference type="PANTHER" id="PTHR16166:SF93">
    <property type="entry name" value="INTERMEMBRANE LIPID TRANSFER PROTEIN VPS13"/>
    <property type="match status" value="1"/>
</dbReference>
<dbReference type="PANTHER" id="PTHR16166">
    <property type="entry name" value="VACUOLAR PROTEIN SORTING-ASSOCIATED PROTEIN VPS13"/>
    <property type="match status" value="1"/>
</dbReference>
<evidence type="ECO:0000256" key="3">
    <source>
        <dbReference type="ARBA" id="ARBA00023055"/>
    </source>
</evidence>
<evidence type="ECO:0000259" key="5">
    <source>
        <dbReference type="Pfam" id="PF12624"/>
    </source>
</evidence>
<feature type="compositionally biased region" description="Polar residues" evidence="4">
    <location>
        <begin position="947"/>
        <end position="960"/>
    </location>
</feature>
<dbReference type="WBParaSite" id="Smp_021170.3">
    <property type="protein sequence ID" value="Smp_021170.3"/>
    <property type="gene ID" value="Smp_021170"/>
</dbReference>
<feature type="compositionally biased region" description="Low complexity" evidence="4">
    <location>
        <begin position="1537"/>
        <end position="1550"/>
    </location>
</feature>
<feature type="compositionally biased region" description="Basic and acidic residues" evidence="4">
    <location>
        <begin position="743"/>
        <end position="755"/>
    </location>
</feature>
<dbReference type="Pfam" id="PF12624">
    <property type="entry name" value="VPS13_N"/>
    <property type="match status" value="1"/>
</dbReference>
<evidence type="ECO:0000313" key="9">
    <source>
        <dbReference type="Proteomes" id="UP000008854"/>
    </source>
</evidence>
<keyword evidence="3" id="KW-0445">Lipid transport</keyword>
<dbReference type="InterPro" id="IPR009543">
    <property type="entry name" value="VPS13_VAB"/>
</dbReference>
<dbReference type="STRING" id="6183.A0A5K4EB16"/>
<organism evidence="9 10">
    <name type="scientific">Schistosoma mansoni</name>
    <name type="common">Blood fluke</name>
    <dbReference type="NCBI Taxonomy" id="6183"/>
    <lineage>
        <taxon>Eukaryota</taxon>
        <taxon>Metazoa</taxon>
        <taxon>Spiralia</taxon>
        <taxon>Lophotrochozoa</taxon>
        <taxon>Platyhelminthes</taxon>
        <taxon>Trematoda</taxon>
        <taxon>Digenea</taxon>
        <taxon>Strigeidida</taxon>
        <taxon>Schistosomatoidea</taxon>
        <taxon>Schistosomatidae</taxon>
        <taxon>Schistosoma</taxon>
    </lineage>
</organism>
<dbReference type="Proteomes" id="UP000008854">
    <property type="component" value="Unassembled WGS sequence"/>
</dbReference>
<reference evidence="9" key="1">
    <citation type="journal article" date="2012" name="PLoS Negl. Trop. Dis.">
        <title>A systematically improved high quality genome and transcriptome of the human blood fluke Schistosoma mansoni.</title>
        <authorList>
            <person name="Protasio A.V."/>
            <person name="Tsai I.J."/>
            <person name="Babbage A."/>
            <person name="Nichol S."/>
            <person name="Hunt M."/>
            <person name="Aslett M.A."/>
            <person name="De Silva N."/>
            <person name="Velarde G.S."/>
            <person name="Anderson T.J."/>
            <person name="Clark R.C."/>
            <person name="Davidson C."/>
            <person name="Dillon G.P."/>
            <person name="Holroyd N.E."/>
            <person name="LoVerde P.T."/>
            <person name="Lloyd C."/>
            <person name="McQuillan J."/>
            <person name="Oliveira G."/>
            <person name="Otto T.D."/>
            <person name="Parker-Manuel S.J."/>
            <person name="Quail M.A."/>
            <person name="Wilson R.A."/>
            <person name="Zerlotini A."/>
            <person name="Dunne D.W."/>
            <person name="Berriman M."/>
        </authorList>
    </citation>
    <scope>NUCLEOTIDE SEQUENCE [LARGE SCALE GENOMIC DNA]</scope>
    <source>
        <strain evidence="9">Puerto Rican</strain>
    </source>
</reference>
<reference evidence="10" key="2">
    <citation type="submission" date="2019-11" db="UniProtKB">
        <authorList>
            <consortium name="WormBaseParasite"/>
        </authorList>
    </citation>
    <scope>IDENTIFICATION</scope>
    <source>
        <strain evidence="10">Puerto Rican</strain>
    </source>
</reference>
<feature type="compositionally biased region" description="Low complexity" evidence="4">
    <location>
        <begin position="2679"/>
        <end position="2693"/>
    </location>
</feature>
<dbReference type="InterPro" id="IPR026847">
    <property type="entry name" value="VPS13"/>
</dbReference>
<proteinExistence type="inferred from homology"/>
<sequence>MVFESLVVELINRYLGSYIEALNASQLKIGLLGGNAQLENLDIKANAFDDLDLPVKVLQGHISKQKLLHLLLGSLTLKIPFKNLFTEPTIAELTGLYVLIVPNIAVEYDEAKEKRYAKELKQKELVSVETARLKPKHSDDSKADSFGEKLAAQVIKNLQISIKDIHIRYEDSFSIPNRTFSLGLTLSALTFQTCDSNQKPIFIKDESIRQFIKFVKLTSLGVYWNPMSTKFAEKAKVPLRSAMRSSIASPDNLNTGFHYLVKPISSTAMLHIHTRPEETNYSVPQMDLVVNFSEIELCFSLSQYHDITCFLEAQDRIVTQGKYRKYRPLTPISQNYKVWWRFAYNAVLEESVRRRHLMWSWEHISKHRKISREYIAIWRKKLSGDKLSQAQLANIEAYEEFLDVFNIVLCRQQAELQFNASKQKHSQKANSKSGGGWFGWFSRGSAAGSDDMESSSEGDLMKRLETEMTSEEKAHLFAVIDYSESAASGVSGSAINFPISYVSSSIAVTLRQLSLVLLDDKLSDPNVLKFSVNKLTADVKQRAGDQALAVSLRMDSLEALGAQPTLKESYLAKSSIKPVLITSHVNQSLSNGNNQAGNTSKRSHLLCIDFEKNPLDRKADQRISIQADALQIVYDAETINKIVHFFTPPKDVYLQELSNTVLSSFEEVKEVTTSGLRHLATNRSYTDVHIDIKPSYFILPDSGIYRSDCRLLLVDLGSFTVNSSRTSVPPVCKTVQDQASSNDENKNDCTGKTDAKEPISNISGQVKHKSGKLTFDELKDEAYDKFNINLSSVQVIMVNEGDDWRALRKMNKSSNHILKPLALSCTLKRCVLRNDVNLPRVIVDGCLPVFSVDFTDAVLKSLYELIVNVPFPEADKSLTTPANPDELLKDVVVLPNSIIPGSVLATRDLLKVTRQLNRNDSDSTLSSWVSDTVDDDLHEESEHDRISQQSKLENDTTNVNDDLHGSQLIDKNKSKAIRQRDQANLRRKRAKLIDLKLDFVIRKVEIQVLERQLNSQNKNIEDHLILSFNIHEVGTSLIKRRWTQEIQAHIGTLSVAIPQFTHRETYEPVYLARTQRHEETGHHLLAVQLIIAEKNAPDFDTYYQNTRHRLQCDFKVLDVYVHQEATLLLMNYFNNLRISLSKQSKELEHSSEIEWATSIGDIEGLKQAKLRETLENEMKQQLPGRLTAADAVGSHIARKTERRNIRMEAASLAQKTGKVAVIPELNITQWMVNATLDKVNVTLGSKETDLFSTTVNGLRIDVRTTYDTVEISAILSEFIVIDHIVNTSYRKILWVDPTENVVSLQITHFQDNTQSIENSIDPDKVDLAISLQIGKLHSIFLYHFITRVLNFMEAYQEAVGIMSNKFQALSDAAVQQVHEAVDNSSQTRLSLNIVAQAPVIYMPQHSLSNVSLMIDFGRITLSNHFEFINPSKVLPDTTIPVPEPGIMLEHMVVRLENLRLSRVVLKESSVQAEKHVLLPINVELKTRRNLNPNIYSAIPILLVNGGLNEINISLSQGDYRVLQEVLLDNFNDLPSSTKTSIKTTPVTTDSSAKPTNKKNKTQRIVEEKNISTQSDNHDNNPVKITISFDLGMKSVILNLYTCDQPVAEWLNDFPEDKRLATFNLKQFNVSGQMASDSSSQFIAKLNDINLQDSRPGSDKQITRGQILRVLGHSATKDNRHDELIYVEFNQDALLNKKIQISLRSIHLCASMDYLMSLLDFQMKSTPTSKNESNNLTSVTDKSKQKRLNNSSITKPDVKKTESLPTAYPFNLELKVQIDNPELVLVEDIYNVDSNAIKLTTELSFGYNMKQDIVVINALINSLSIAACPYNETVGGPFSKEILSPSDLSFYASQPINGSLHGTLHMDTLTININPNTIRLLSAISSSVQSSLTTDKNPDICETVSNDESMKSVNVDHSDEKSLTEFWKPIQLKELNMPYLGLTSDSKDKIECVEKACDIAKVVEETENRRIDIINIRLKTIRIILESQLDTKFMPMLVLDSTLDAVLTKPITHVELKFLIELSLSYYNDSINQWEPLIETLPEEGDRMWSLQLELVSINNNKAECLTDDDWENVGCLQASTNTILILSRDNLEITISKTALEMLNNLGRSFEAAYKLKNIKSKYDDSTNRIIAPYCIMNKTGCQLMLRYNSQALSLIHFDSDNTMTKSESLHQTSSEPKKAIVSNTEHDIVTYQNSVLLDSQQEIGFTELAKTDKKQSIVSSYKDSRHHIWISLSDTSHQPSGSSISNSEVVFQLYRGDSELLCLSKDPSNEKPTNSDRKSTIYPIVADVEACLGVKSITFRSTVQVLNNTSERICIYSHLIKSSVANHLPGLLTIVDAGQSYALPVEIVNSRQQTGIFIGPEYEKPVISVTPAYWPEFACGVEKYTPSNTNTHLPFLAPYAQSVSSTNTEYKISNSSQFKWPNQLVECHTNSGSMNNNGIIYFYNVAVVNHNYQDNRLDNTNNDNNNTGNTDQQRKTSLTAVADELRATQKKMIQGDKLSITHCDFQMIIQTAVVLYNQLPFSINFILTDITDTIAAGSHYALKTASPNNAYIEISFEYTGSMYRGKLELHPQMEEYSVIEFESRKEYEVFDLPLGLHRTSNLGQICLTLYAPYWMINKTEKDLTYKSVDDVETVHPATFTGALLYSSLSKSFFGKRKIHRNHSFHSLCSDEDDENEQLLSSSHQLQSTTSISDNNNRDLVSHGTEEITTMDHLVPMTTTLFNRKAKLKHSKDNSSSSSSTPFTRKWWNLSRSRRKSCHSSCCHRSLSRKRKTHTLTTRRVGDGRALKFDSKIQANLRVCESNWSDKFSLDTVGSSGRVHCTTKSRMSYEIGVKIDLSSSGLTKIVTFMPYFVIINKANINIDCCEVDETETKSTQSTNTGWIKVPAGEAVPFWPHATNSKNMLLKCRVSENIVTAAFPFYESHSILMKLDGKYPGIFVEVETTEETTVITLQMYQEGMALVRLVNNLDGSQPVFYHQSGIQHIVHRLDAGMSIMYAWDCPQAKRELIFYCNETDNRHSNKLTYDSIEEFKVNNTKAYLVSFMWNMQRVLLFTQNANVAKNARLSSDLEPIDQEIVISLQSIGISLVDNHSRAELAYISITSSGVRWSQVKRGNRLKPLELTLSENLERAYTNYVNASNDTDKVAFSIVKLTDTRQPIEVDFNRMIILKPDQYGITRAFDPGVFLQYKSSISQMQLHAKLFRLQVDSQRLDSTFPVVLSAFPQPKSVALDSGFKPLFEWSAIIGRTANPGSFRFKYFHVLIQEMQLKLDQGFLYDITNFFSSSVTRTSKVESLKEEAFKHDYLLITSKLIDLPVVQAHMQDGNRSIFDSFHISPIKVHVSFSLTGSTEGKSSAFPSEVLNLFLQSLGVALTEVQDVVFKLDYFERQACIMTLGQMSTEITHHYVGQGVRQMYVLVLGLDVLGNPFGVLRGLAQGVEDLFYEPVKGAILGPEEFAEGVTLGVRSLLGHAVGGAAGAVSRITGTLGKGIAALTLDEEYKRKRREQLARRPETFGAGLAQGGRGLVMGVFHGVTGVVTKPFEGAKREGVEGFFKGFGKGLVGAVTRPVSGVVDFASSSFEGIRRLADTTQEVSRVRPPRFIRSDGIIRPYDKREADGYLILKQVDKDGIFGQYLFHIHSVRGNSALILTTNNLLIIESMDLLGTFSIDWKTPLENLSEAPVINKSGILIKLKEKQKKLFTSGHQIKQFDCDLNLAKLMISEINLAMTKHEHLDSNL</sequence>
<dbReference type="GO" id="GO:0006869">
    <property type="term" value="P:lipid transport"/>
    <property type="evidence" value="ECO:0007669"/>
    <property type="project" value="UniProtKB-KW"/>
</dbReference>
<feature type="domain" description="Chorein N-terminal" evidence="5">
    <location>
        <begin position="2"/>
        <end position="868"/>
    </location>
</feature>